<evidence type="ECO:0000313" key="2">
    <source>
        <dbReference type="EMBL" id="ABE74201.1"/>
    </source>
</evidence>
<accession>Q1QDQ2</accession>
<feature type="transmembrane region" description="Helical" evidence="1">
    <location>
        <begin position="107"/>
        <end position="123"/>
    </location>
</feature>
<dbReference type="KEGG" id="pcr:Pcryo_0418"/>
<dbReference type="Proteomes" id="UP000002425">
    <property type="component" value="Chromosome"/>
</dbReference>
<sequence length="176" mass="20457">MAADGIIEIPGIILLIACILRCVQYVVQSESKQSLYFWLASVLTFFAVIRRELNYLPELFIASDFSLLNQSYDWWEDAVLLIVYLLIVGLLAYTWRYLWAVLKSVPVYLYLMIVGLALLEYMGENAIMIPQGWGEIVEEMAETGVYTIALTYIWRFKPLMFERRLPLNKRYSSCQA</sequence>
<dbReference type="EMBL" id="CP000323">
    <property type="protein sequence ID" value="ABE74201.1"/>
    <property type="molecule type" value="Genomic_DNA"/>
</dbReference>
<dbReference type="STRING" id="335284.Pcryo_0418"/>
<dbReference type="HOGENOM" id="CLU_1523934_0_0_6"/>
<keyword evidence="1" id="KW-0472">Membrane</keyword>
<feature type="transmembrane region" description="Helical" evidence="1">
    <location>
        <begin position="35"/>
        <end position="53"/>
    </location>
</feature>
<keyword evidence="1" id="KW-0812">Transmembrane</keyword>
<name>Q1QDQ2_PSYCK</name>
<proteinExistence type="predicted"/>
<keyword evidence="3" id="KW-1185">Reference proteome</keyword>
<dbReference type="RefSeq" id="WP_011512786.1">
    <property type="nucleotide sequence ID" value="NC_007969.1"/>
</dbReference>
<gene>
    <name evidence="2" type="ordered locus">Pcryo_0418</name>
</gene>
<dbReference type="AlphaFoldDB" id="Q1QDQ2"/>
<feature type="transmembrane region" description="Helical" evidence="1">
    <location>
        <begin position="143"/>
        <end position="161"/>
    </location>
</feature>
<organism evidence="2 3">
    <name type="scientific">Psychrobacter cryohalolentis (strain ATCC BAA-1226 / DSM 17306 / VKM B-2378 / K5)</name>
    <dbReference type="NCBI Taxonomy" id="335284"/>
    <lineage>
        <taxon>Bacteria</taxon>
        <taxon>Pseudomonadati</taxon>
        <taxon>Pseudomonadota</taxon>
        <taxon>Gammaproteobacteria</taxon>
        <taxon>Moraxellales</taxon>
        <taxon>Moraxellaceae</taxon>
        <taxon>Psychrobacter</taxon>
    </lineage>
</organism>
<evidence type="ECO:0000256" key="1">
    <source>
        <dbReference type="SAM" id="Phobius"/>
    </source>
</evidence>
<protein>
    <submittedName>
        <fullName evidence="2">Uncharacterized protein</fullName>
    </submittedName>
</protein>
<feature type="transmembrane region" description="Helical" evidence="1">
    <location>
        <begin position="78"/>
        <end position="95"/>
    </location>
</feature>
<feature type="transmembrane region" description="Helical" evidence="1">
    <location>
        <begin position="6"/>
        <end position="23"/>
    </location>
</feature>
<evidence type="ECO:0000313" key="3">
    <source>
        <dbReference type="Proteomes" id="UP000002425"/>
    </source>
</evidence>
<keyword evidence="1" id="KW-1133">Transmembrane helix</keyword>
<reference evidence="2" key="1">
    <citation type="submission" date="2006-03" db="EMBL/GenBank/DDBJ databases">
        <title>Complete sequence of chromosome of Psychrobacter cryohalolentis K5.</title>
        <authorList>
            <consortium name="US DOE Joint Genome Institute"/>
            <person name="Copeland A."/>
            <person name="Lucas S."/>
            <person name="Lapidus A."/>
            <person name="Barry K."/>
            <person name="Detter J.C."/>
            <person name="Glavina del Rio T."/>
            <person name="Hammon N."/>
            <person name="Israni S."/>
            <person name="Dalin E."/>
            <person name="Tice H."/>
            <person name="Pitluck S."/>
            <person name="Brettin T."/>
            <person name="Bruce D."/>
            <person name="Han C."/>
            <person name="Tapia R."/>
            <person name="Sims D.R."/>
            <person name="Gilna P."/>
            <person name="Schmutz J."/>
            <person name="Larimer F."/>
            <person name="Land M."/>
            <person name="Hauser L."/>
            <person name="Kyrpides N."/>
            <person name="Kim E."/>
            <person name="Richardson P."/>
        </authorList>
    </citation>
    <scope>NUCLEOTIDE SEQUENCE</scope>
    <source>
        <strain evidence="2">K5</strain>
    </source>
</reference>